<evidence type="ECO:0000256" key="1">
    <source>
        <dbReference type="ARBA" id="ARBA00007378"/>
    </source>
</evidence>
<feature type="region of interest" description="Disordered" evidence="2">
    <location>
        <begin position="1"/>
        <end position="22"/>
    </location>
</feature>
<dbReference type="InterPro" id="IPR019953">
    <property type="entry name" value="OHR"/>
</dbReference>
<dbReference type="Gene3D" id="2.20.25.10">
    <property type="match status" value="1"/>
</dbReference>
<dbReference type="EMBL" id="FNON01000001">
    <property type="protein sequence ID" value="SDW78365.1"/>
    <property type="molecule type" value="Genomic_DNA"/>
</dbReference>
<feature type="compositionally biased region" description="Polar residues" evidence="2">
    <location>
        <begin position="1"/>
        <end position="14"/>
    </location>
</feature>
<dbReference type="OrthoDB" id="9797508at2"/>
<keyword evidence="4" id="KW-1185">Reference proteome</keyword>
<dbReference type="Proteomes" id="UP000199515">
    <property type="component" value="Unassembled WGS sequence"/>
</dbReference>
<accession>A0A1H2WCW2</accession>
<dbReference type="InterPro" id="IPR036102">
    <property type="entry name" value="OsmC/Ohrsf"/>
</dbReference>
<dbReference type="Pfam" id="PF02566">
    <property type="entry name" value="OsmC"/>
    <property type="match status" value="1"/>
</dbReference>
<dbReference type="Gene3D" id="3.30.300.20">
    <property type="match status" value="1"/>
</dbReference>
<dbReference type="GO" id="GO:0006979">
    <property type="term" value="P:response to oxidative stress"/>
    <property type="evidence" value="ECO:0007669"/>
    <property type="project" value="InterPro"/>
</dbReference>
<name>A0A1H2WCW2_9PSEU</name>
<protein>
    <submittedName>
        <fullName evidence="3">Peroxiredoxin, Ohr subfamily</fullName>
    </submittedName>
</protein>
<gene>
    <name evidence="3" type="ORF">SAMN05421504_1011495</name>
</gene>
<evidence type="ECO:0000313" key="3">
    <source>
        <dbReference type="EMBL" id="SDW78365.1"/>
    </source>
</evidence>
<evidence type="ECO:0000256" key="2">
    <source>
        <dbReference type="SAM" id="MobiDB-lite"/>
    </source>
</evidence>
<proteinExistence type="inferred from homology"/>
<dbReference type="PANTHER" id="PTHR33797">
    <property type="entry name" value="ORGANIC HYDROPEROXIDE RESISTANCE PROTEIN-LIKE"/>
    <property type="match status" value="1"/>
</dbReference>
<dbReference type="NCBIfam" id="TIGR03561">
    <property type="entry name" value="organ_hyd_perox"/>
    <property type="match status" value="1"/>
</dbReference>
<organism evidence="3 4">
    <name type="scientific">Amycolatopsis xylanica</name>
    <dbReference type="NCBI Taxonomy" id="589385"/>
    <lineage>
        <taxon>Bacteria</taxon>
        <taxon>Bacillati</taxon>
        <taxon>Actinomycetota</taxon>
        <taxon>Actinomycetes</taxon>
        <taxon>Pseudonocardiales</taxon>
        <taxon>Pseudonocardiaceae</taxon>
        <taxon>Amycolatopsis</taxon>
    </lineage>
</organism>
<dbReference type="InterPro" id="IPR015946">
    <property type="entry name" value="KH_dom-like_a/b"/>
</dbReference>
<reference evidence="3 4" key="1">
    <citation type="submission" date="2016-10" db="EMBL/GenBank/DDBJ databases">
        <authorList>
            <person name="de Groot N.N."/>
        </authorList>
    </citation>
    <scope>NUCLEOTIDE SEQUENCE [LARGE SCALE GENOMIC DNA]</scope>
    <source>
        <strain evidence="3 4">CPCC 202699</strain>
    </source>
</reference>
<dbReference type="STRING" id="589385.SAMN05421504_1011495"/>
<dbReference type="InterPro" id="IPR003718">
    <property type="entry name" value="OsmC/Ohr_fam"/>
</dbReference>
<dbReference type="AlphaFoldDB" id="A0A1H2WCW2"/>
<dbReference type="RefSeq" id="WP_091287739.1">
    <property type="nucleotide sequence ID" value="NZ_FNON01000001.1"/>
</dbReference>
<evidence type="ECO:0000313" key="4">
    <source>
        <dbReference type="Proteomes" id="UP000199515"/>
    </source>
</evidence>
<sequence length="138" mass="14362">MKTLYTTEVTSSGDGRNGKVRSSDGLLDTALALPKEAGGSGAATNPEQLFGAGYAACFHSALRLVARERKVKLSGDTVVARVSLAQDEAGFLLDVELTASLPGLSREDAESLASDAHGRCPYSRAIRGNVDVTLHVSA</sequence>
<dbReference type="SUPFAM" id="SSF82784">
    <property type="entry name" value="OsmC-like"/>
    <property type="match status" value="1"/>
</dbReference>
<dbReference type="PANTHER" id="PTHR33797:SF2">
    <property type="entry name" value="ORGANIC HYDROPEROXIDE RESISTANCE PROTEIN-LIKE"/>
    <property type="match status" value="1"/>
</dbReference>
<comment type="similarity">
    <text evidence="1">Belongs to the OsmC/Ohr family.</text>
</comment>